<dbReference type="Gene3D" id="3.30.70.270">
    <property type="match status" value="1"/>
</dbReference>
<accession>Q214M5</accession>
<proteinExistence type="predicted"/>
<dbReference type="STRING" id="316056.RPC_2611"/>
<dbReference type="AlphaFoldDB" id="Q214M5"/>
<protein>
    <recommendedName>
        <fullName evidence="2">GGDEF domain-containing protein</fullName>
    </recommendedName>
</protein>
<dbReference type="HOGENOM" id="CLU_663307_0_0_5"/>
<dbReference type="eggNOG" id="COG3706">
    <property type="taxonomic scope" value="Bacteria"/>
</dbReference>
<reference evidence="1" key="1">
    <citation type="submission" date="2006-03" db="EMBL/GenBank/DDBJ databases">
        <title>Complete sequence of Rhodopseudomonas palustris BisB18.</title>
        <authorList>
            <consortium name="US DOE Joint Genome Institute"/>
            <person name="Copeland A."/>
            <person name="Lucas S."/>
            <person name="Lapidus A."/>
            <person name="Barry K."/>
            <person name="Detter J.C."/>
            <person name="Glavina del Rio T."/>
            <person name="Hammon N."/>
            <person name="Israni S."/>
            <person name="Dalin E."/>
            <person name="Tice H."/>
            <person name="Pitluck S."/>
            <person name="Chain P."/>
            <person name="Malfatti S."/>
            <person name="Shin M."/>
            <person name="Vergez L."/>
            <person name="Schmutz J."/>
            <person name="Larimer F."/>
            <person name="Land M."/>
            <person name="Hauser L."/>
            <person name="Pelletier D.A."/>
            <person name="Kyrpides N."/>
            <person name="Anderson I."/>
            <person name="Oda Y."/>
            <person name="Harwood C.S."/>
            <person name="Richardson P."/>
        </authorList>
    </citation>
    <scope>NUCLEOTIDE SEQUENCE [LARGE SCALE GENOMIC DNA]</scope>
    <source>
        <strain evidence="1">BisB18</strain>
    </source>
</reference>
<evidence type="ECO:0000313" key="1">
    <source>
        <dbReference type="EMBL" id="ABD88161.1"/>
    </source>
</evidence>
<sequence length="410" mass="43891">MSHQGPIILVSSPTPAALTAALSDANLFPVIDAAWSEVAEAVERLQPAAVVVSGDYEERAMAALAGQISAKQPYIPLIVTDPSGPLPRNAISFASLEGQFDRLVPRLRAALRVRTLHATVLRRIAADPELRGSLARTDPLDEATVLLIGRGSGYPALSVALGERLGVVGTLSIEGAARHLNARDLNGIILGEGFSPRVVDAFLTVLSEDARFRNFPILVTVPGVTAGYDLPNLELASGDPLRAVDDALPLIRQHAFEARLGRTLQSIDAGGLLDPRTGLLTVAAFDRDFATAVYHSHDRGSGLSVAKFAFDQNDDRVLMDAARIVSRLMRKMDFGTLQDDGSIIVVFAETDLRNAHAIARRLSSVMRQTSHSARRESRIDPTVTVATLLPNDSARAVLGRLSQDGRRAAS</sequence>
<evidence type="ECO:0008006" key="2">
    <source>
        <dbReference type="Google" id="ProtNLM"/>
    </source>
</evidence>
<dbReference type="RefSeq" id="WP_011473057.1">
    <property type="nucleotide sequence ID" value="NC_007925.1"/>
</dbReference>
<dbReference type="InterPro" id="IPR043128">
    <property type="entry name" value="Rev_trsase/Diguanyl_cyclase"/>
</dbReference>
<organism evidence="1">
    <name type="scientific">Rhodopseudomonas palustris (strain BisB18)</name>
    <dbReference type="NCBI Taxonomy" id="316056"/>
    <lineage>
        <taxon>Bacteria</taxon>
        <taxon>Pseudomonadati</taxon>
        <taxon>Pseudomonadota</taxon>
        <taxon>Alphaproteobacteria</taxon>
        <taxon>Hyphomicrobiales</taxon>
        <taxon>Nitrobacteraceae</taxon>
        <taxon>Rhodopseudomonas</taxon>
    </lineage>
</organism>
<gene>
    <name evidence="1" type="ordered locus">RPC_2611</name>
</gene>
<dbReference type="EMBL" id="CP000301">
    <property type="protein sequence ID" value="ABD88161.1"/>
    <property type="molecule type" value="Genomic_DNA"/>
</dbReference>
<dbReference type="KEGG" id="rpc:RPC_2611"/>
<name>Q214M5_RHOPB</name>
<dbReference type="OrthoDB" id="8124867at2"/>